<comment type="caution">
    <text evidence="8">The sequence shown here is derived from an EMBL/GenBank/DDBJ whole genome shotgun (WGS) entry which is preliminary data.</text>
</comment>
<sequence>MSTPPSNPPAVQLAGVTKQFRTADGPVVAVNGIDLDVPRGQIMAFLGPNGAGKTTALDMVLGLTEPTAGTVLVHGQPPRQAVRAGRISAVLQSGGLLRDLSVAETVRMIASTFEHPMPLDEVLAKAGLTQLAGRKVSKCSGGEQQRLRFALALLPDPDLLILDEPTAGMDVTARREFWDTMRADADSGRTVIFATHYLEEADAFAQRIVMMAAGKIVADGTTTEIRARASGRTVSARLDEAGTQAALAQLRSTPGVHSVTAESGRVQVHASDSDAIALTLLTELGGTELEISSGSLDQAFVALTSTGGSNGTSPSASTEASTAPEGSLR</sequence>
<dbReference type="InterPro" id="IPR003439">
    <property type="entry name" value="ABC_transporter-like_ATP-bd"/>
</dbReference>
<evidence type="ECO:0000256" key="6">
    <source>
        <dbReference type="SAM" id="MobiDB-lite"/>
    </source>
</evidence>
<evidence type="ECO:0000256" key="4">
    <source>
        <dbReference type="ARBA" id="ARBA00022840"/>
    </source>
</evidence>
<dbReference type="InterPro" id="IPR027417">
    <property type="entry name" value="P-loop_NTPase"/>
</dbReference>
<evidence type="ECO:0000313" key="8">
    <source>
        <dbReference type="EMBL" id="HIZ34302.1"/>
    </source>
</evidence>
<dbReference type="EMBL" id="DXBY01000018">
    <property type="protein sequence ID" value="HIZ34302.1"/>
    <property type="molecule type" value="Genomic_DNA"/>
</dbReference>
<keyword evidence="5" id="KW-0046">Antibiotic resistance</keyword>
<dbReference type="GO" id="GO:0046677">
    <property type="term" value="P:response to antibiotic"/>
    <property type="evidence" value="ECO:0007669"/>
    <property type="project" value="UniProtKB-KW"/>
</dbReference>
<dbReference type="GO" id="GO:0016887">
    <property type="term" value="F:ATP hydrolysis activity"/>
    <property type="evidence" value="ECO:0007669"/>
    <property type="project" value="InterPro"/>
</dbReference>
<comment type="subcellular location">
    <subcellularLocation>
        <location evidence="1">Cell membrane</location>
        <topology evidence="1">Peripheral membrane protein</topology>
    </subcellularLocation>
</comment>
<dbReference type="PROSITE" id="PS00211">
    <property type="entry name" value="ABC_TRANSPORTER_1"/>
    <property type="match status" value="1"/>
</dbReference>
<dbReference type="AlphaFoldDB" id="A0A9D2EBF1"/>
<dbReference type="SMART" id="SM00382">
    <property type="entry name" value="AAA"/>
    <property type="match status" value="1"/>
</dbReference>
<evidence type="ECO:0000256" key="5">
    <source>
        <dbReference type="ARBA" id="ARBA00023251"/>
    </source>
</evidence>
<name>A0A9D2EBF1_9MICO</name>
<gene>
    <name evidence="8" type="ORF">H9815_00875</name>
</gene>
<evidence type="ECO:0000256" key="1">
    <source>
        <dbReference type="ARBA" id="ARBA00004202"/>
    </source>
</evidence>
<evidence type="ECO:0000256" key="2">
    <source>
        <dbReference type="ARBA" id="ARBA00022448"/>
    </source>
</evidence>
<dbReference type="GO" id="GO:0005524">
    <property type="term" value="F:ATP binding"/>
    <property type="evidence" value="ECO:0007669"/>
    <property type="project" value="UniProtKB-KW"/>
</dbReference>
<dbReference type="Proteomes" id="UP000824037">
    <property type="component" value="Unassembled WGS sequence"/>
</dbReference>
<organism evidence="8 9">
    <name type="scientific">Candidatus Ruania gallistercoris</name>
    <dbReference type="NCBI Taxonomy" id="2838746"/>
    <lineage>
        <taxon>Bacteria</taxon>
        <taxon>Bacillati</taxon>
        <taxon>Actinomycetota</taxon>
        <taxon>Actinomycetes</taxon>
        <taxon>Micrococcales</taxon>
        <taxon>Ruaniaceae</taxon>
        <taxon>Ruania</taxon>
    </lineage>
</organism>
<dbReference type="PROSITE" id="PS50893">
    <property type="entry name" value="ABC_TRANSPORTER_2"/>
    <property type="match status" value="1"/>
</dbReference>
<dbReference type="InterPro" id="IPR050763">
    <property type="entry name" value="ABC_transporter_ATP-binding"/>
</dbReference>
<protein>
    <submittedName>
        <fullName evidence="8">ABC transporter ATP-binding protein</fullName>
    </submittedName>
</protein>
<dbReference type="PANTHER" id="PTHR42711">
    <property type="entry name" value="ABC TRANSPORTER ATP-BINDING PROTEIN"/>
    <property type="match status" value="1"/>
</dbReference>
<dbReference type="GO" id="GO:0005886">
    <property type="term" value="C:plasma membrane"/>
    <property type="evidence" value="ECO:0007669"/>
    <property type="project" value="UniProtKB-SubCell"/>
</dbReference>
<keyword evidence="3" id="KW-0547">Nucleotide-binding</keyword>
<dbReference type="Pfam" id="PF00005">
    <property type="entry name" value="ABC_tran"/>
    <property type="match status" value="1"/>
</dbReference>
<accession>A0A9D2EBF1</accession>
<proteinExistence type="predicted"/>
<dbReference type="InterPro" id="IPR003593">
    <property type="entry name" value="AAA+_ATPase"/>
</dbReference>
<evidence type="ECO:0000313" key="9">
    <source>
        <dbReference type="Proteomes" id="UP000824037"/>
    </source>
</evidence>
<evidence type="ECO:0000256" key="3">
    <source>
        <dbReference type="ARBA" id="ARBA00022741"/>
    </source>
</evidence>
<reference evidence="8" key="1">
    <citation type="journal article" date="2021" name="PeerJ">
        <title>Extensive microbial diversity within the chicken gut microbiome revealed by metagenomics and culture.</title>
        <authorList>
            <person name="Gilroy R."/>
            <person name="Ravi A."/>
            <person name="Getino M."/>
            <person name="Pursley I."/>
            <person name="Horton D.L."/>
            <person name="Alikhan N.F."/>
            <person name="Baker D."/>
            <person name="Gharbi K."/>
            <person name="Hall N."/>
            <person name="Watson M."/>
            <person name="Adriaenssens E.M."/>
            <person name="Foster-Nyarko E."/>
            <person name="Jarju S."/>
            <person name="Secka A."/>
            <person name="Antonio M."/>
            <person name="Oren A."/>
            <person name="Chaudhuri R.R."/>
            <person name="La Ragione R."/>
            <person name="Hildebrand F."/>
            <person name="Pallen M.J."/>
        </authorList>
    </citation>
    <scope>NUCLEOTIDE SEQUENCE</scope>
    <source>
        <strain evidence="8">ChiGjej4B4-7305</strain>
    </source>
</reference>
<keyword evidence="2" id="KW-0813">Transport</keyword>
<feature type="region of interest" description="Disordered" evidence="6">
    <location>
        <begin position="306"/>
        <end position="329"/>
    </location>
</feature>
<dbReference type="InterPro" id="IPR017871">
    <property type="entry name" value="ABC_transporter-like_CS"/>
</dbReference>
<reference evidence="8" key="2">
    <citation type="submission" date="2021-04" db="EMBL/GenBank/DDBJ databases">
        <authorList>
            <person name="Gilroy R."/>
        </authorList>
    </citation>
    <scope>NUCLEOTIDE SEQUENCE</scope>
    <source>
        <strain evidence="8">ChiGjej4B4-7305</strain>
    </source>
</reference>
<dbReference type="PANTHER" id="PTHR42711:SF17">
    <property type="entry name" value="ABC TRANSPORTER ATP-BINDING PROTEIN"/>
    <property type="match status" value="1"/>
</dbReference>
<dbReference type="SUPFAM" id="SSF52540">
    <property type="entry name" value="P-loop containing nucleoside triphosphate hydrolases"/>
    <property type="match status" value="1"/>
</dbReference>
<feature type="domain" description="ABC transporter" evidence="7">
    <location>
        <begin position="11"/>
        <end position="238"/>
    </location>
</feature>
<dbReference type="Gene3D" id="3.40.50.300">
    <property type="entry name" value="P-loop containing nucleotide triphosphate hydrolases"/>
    <property type="match status" value="1"/>
</dbReference>
<keyword evidence="4 8" id="KW-0067">ATP-binding</keyword>
<evidence type="ECO:0000259" key="7">
    <source>
        <dbReference type="PROSITE" id="PS50893"/>
    </source>
</evidence>